<keyword evidence="4" id="KW-1185">Reference proteome</keyword>
<dbReference type="GO" id="GO:0008168">
    <property type="term" value="F:methyltransferase activity"/>
    <property type="evidence" value="ECO:0007669"/>
    <property type="project" value="TreeGrafter"/>
</dbReference>
<dbReference type="CDD" id="cd02440">
    <property type="entry name" value="AdoMet_MTases"/>
    <property type="match status" value="1"/>
</dbReference>
<evidence type="ECO:0000256" key="1">
    <source>
        <dbReference type="SAM" id="MobiDB-lite"/>
    </source>
</evidence>
<feature type="region of interest" description="Disordered" evidence="1">
    <location>
        <begin position="83"/>
        <end position="102"/>
    </location>
</feature>
<reference evidence="3 4" key="1">
    <citation type="submission" date="2016-06" db="EMBL/GenBank/DDBJ databases">
        <title>Comparative genomics of the ectomycorrhizal sister species Rhizopogon vinicolor and Rhizopogon vesiculosus (Basidiomycota: Boletales) reveals a divergence of the mating type B locus.</title>
        <authorList>
            <consortium name="DOE Joint Genome Institute"/>
            <person name="Mujic A.B."/>
            <person name="Kuo A."/>
            <person name="Tritt A."/>
            <person name="Lipzen A."/>
            <person name="Chen C."/>
            <person name="Johnson J."/>
            <person name="Sharma A."/>
            <person name="Barry K."/>
            <person name="Grigoriev I.V."/>
            <person name="Spatafora J.W."/>
        </authorList>
    </citation>
    <scope>NUCLEOTIDE SEQUENCE [LARGE SCALE GENOMIC DNA]</scope>
    <source>
        <strain evidence="3 4">AM-OR11-026</strain>
    </source>
</reference>
<feature type="region of interest" description="Disordered" evidence="1">
    <location>
        <begin position="1"/>
        <end position="78"/>
    </location>
</feature>
<feature type="region of interest" description="Disordered" evidence="1">
    <location>
        <begin position="476"/>
        <end position="499"/>
    </location>
</feature>
<feature type="domain" description="Methyltransferase" evidence="2">
    <location>
        <begin position="240"/>
        <end position="335"/>
    </location>
</feature>
<dbReference type="AlphaFoldDB" id="A0A1B7NB54"/>
<sequence length="728" mass="81388">MALELSTHPFPPFQPSSPGRYSSSDSITLTPRSSFYTARSHYTQPDSSTRPSSFSSIDSGYASTVGTQSDFDPMRKGRFGKHLAPLDADKCRPNTLTNRTSGESLKPKRVLFLQRRKKSPNDVPSDPCPTTSWHDTRILQDETDLTSTEDEDVDDIQKVHSPAAAFQAKHNFSTRRGMIHHPYPPDQAPYMQAYDRTLLDKRVALVLYHSDRFSDNLLQRLSTNGSPSFLSFNGTPPSAILDVGCGAGHWAIRAAKYWPKARIIGIDLIAPSRLNDEIVTPPNVEWKQMNFVGHRLGFPSEMFDLVRMANLSLCIPLESWTNVLGEVKRVLAPGGRLELIDDQILFPITKPLERPSVTPDVINIGHSHGDSYLEFDDSDSSSVDDEDAESDDDFKSTRSCFSSIHSHDEVALYDAASEWTRSEANAKALEGLFTDMLWSKYKIRVDQRGSIEQVLDHVFGRYNSQRVAAMTLAVAPPASSSDSEPDRASVSSAGSKSRRKRKSEAFKQWISVEWDKVENKGRKGDRSSVESVLSPIPEAISPKAAGRLGISHSTTTSSSPRSPRTSITPPPSRPTQSSGLILWPNTLIELGPFELEMHACKHMHSLLGCKAALYEYAQQLYRDADGKSLLDDAMFDDLIWDYECFRRKRFNWPSMSPETENATHVEPVVTPNFRHSTDLSIRARPREGSDASMKQFDSSRYLKDELTFVRSINVYSASKITVDDIIIS</sequence>
<dbReference type="PANTHER" id="PTHR43591">
    <property type="entry name" value="METHYLTRANSFERASE"/>
    <property type="match status" value="1"/>
</dbReference>
<dbReference type="OrthoDB" id="2013972at2759"/>
<protein>
    <recommendedName>
        <fullName evidence="2">Methyltransferase domain-containing protein</fullName>
    </recommendedName>
</protein>
<dbReference type="InterPro" id="IPR041698">
    <property type="entry name" value="Methyltransf_25"/>
</dbReference>
<dbReference type="Proteomes" id="UP000092154">
    <property type="component" value="Unassembled WGS sequence"/>
</dbReference>
<name>A0A1B7NB54_9AGAM</name>
<dbReference type="InterPro" id="IPR029063">
    <property type="entry name" value="SAM-dependent_MTases_sf"/>
</dbReference>
<evidence type="ECO:0000313" key="4">
    <source>
        <dbReference type="Proteomes" id="UP000092154"/>
    </source>
</evidence>
<feature type="compositionally biased region" description="Low complexity" evidence="1">
    <location>
        <begin position="16"/>
        <end position="26"/>
    </location>
</feature>
<dbReference type="EMBL" id="KV448164">
    <property type="protein sequence ID" value="OAX42112.1"/>
    <property type="molecule type" value="Genomic_DNA"/>
</dbReference>
<feature type="compositionally biased region" description="Polar residues" evidence="1">
    <location>
        <begin position="27"/>
        <end position="46"/>
    </location>
</feature>
<feature type="compositionally biased region" description="Low complexity" evidence="1">
    <location>
        <begin position="476"/>
        <end position="495"/>
    </location>
</feature>
<feature type="region of interest" description="Disordered" evidence="1">
    <location>
        <begin position="372"/>
        <end position="395"/>
    </location>
</feature>
<dbReference type="InParanoid" id="A0A1B7NB54"/>
<dbReference type="Gene3D" id="3.40.50.150">
    <property type="entry name" value="Vaccinia Virus protein VP39"/>
    <property type="match status" value="1"/>
</dbReference>
<feature type="compositionally biased region" description="Polar residues" evidence="1">
    <location>
        <begin position="61"/>
        <end position="70"/>
    </location>
</feature>
<dbReference type="SUPFAM" id="SSF53335">
    <property type="entry name" value="S-adenosyl-L-methionine-dependent methyltransferases"/>
    <property type="match status" value="1"/>
</dbReference>
<evidence type="ECO:0000259" key="2">
    <source>
        <dbReference type="Pfam" id="PF13649"/>
    </source>
</evidence>
<feature type="compositionally biased region" description="Low complexity" evidence="1">
    <location>
        <begin position="47"/>
        <end position="59"/>
    </location>
</feature>
<accession>A0A1B7NB54</accession>
<feature type="compositionally biased region" description="Acidic residues" evidence="1">
    <location>
        <begin position="373"/>
        <end position="392"/>
    </location>
</feature>
<evidence type="ECO:0000313" key="3">
    <source>
        <dbReference type="EMBL" id="OAX42112.1"/>
    </source>
</evidence>
<gene>
    <name evidence="3" type="ORF">K503DRAFT_797463</name>
</gene>
<proteinExistence type="predicted"/>
<feature type="region of interest" description="Disordered" evidence="1">
    <location>
        <begin position="544"/>
        <end position="579"/>
    </location>
</feature>
<dbReference type="Pfam" id="PF13649">
    <property type="entry name" value="Methyltransf_25"/>
    <property type="match status" value="1"/>
</dbReference>
<feature type="compositionally biased region" description="Low complexity" evidence="1">
    <location>
        <begin position="551"/>
        <end position="567"/>
    </location>
</feature>
<organism evidence="3 4">
    <name type="scientific">Rhizopogon vinicolor AM-OR11-026</name>
    <dbReference type="NCBI Taxonomy" id="1314800"/>
    <lineage>
        <taxon>Eukaryota</taxon>
        <taxon>Fungi</taxon>
        <taxon>Dikarya</taxon>
        <taxon>Basidiomycota</taxon>
        <taxon>Agaricomycotina</taxon>
        <taxon>Agaricomycetes</taxon>
        <taxon>Agaricomycetidae</taxon>
        <taxon>Boletales</taxon>
        <taxon>Suillineae</taxon>
        <taxon>Rhizopogonaceae</taxon>
        <taxon>Rhizopogon</taxon>
    </lineage>
</organism>
<dbReference type="PANTHER" id="PTHR43591:SF24">
    <property type="entry name" value="2-METHOXY-6-POLYPRENYL-1,4-BENZOQUINOL METHYLASE, MITOCHONDRIAL"/>
    <property type="match status" value="1"/>
</dbReference>
<dbReference type="STRING" id="1314800.A0A1B7NB54"/>